<sequence length="486" mass="52153">MRELRLIGVHDDGEHLLLTEDGDDRFTVPIDDALRSSVKRAVAGPSADPDVVPVPEELRPRDVQALLRAGVSVRDVAERAHWTAEKVERYAGPIRAEREHIAGLARAIAVSDAAAGRTDTTFGERAERRLDGRGVDPDDVVWDSWRGRDGDWTVLCSFPAGGRQRRATWHFDVRGRILEPTDDEARWLGEDEGSHGPLSAGSGRDSSVYDVEAEGGLNASRGTTVRRVRGGRTSATAVPKQPAAPAGKPAAKTAGKAGSKDAPEPAERPVDLVAAMRERSRNRRRKGKPAAQHDFPDDAAPREQLDTSGEAPPVGSHPSEDQLAESEPEQQPTSEHLGHDPVTGTADLFADLPLDEEATGPNDADDADDADDAADAVAEPATSDDPADSDKPAAAATDESDKSDAGNDTADSEDFTDEDLDYEDLEDEESDDDLEDTAAAPTQDIGKPDRAARETVIPDRPSSARKGRPSVPSWDDIMFGRRPGHD</sequence>
<feature type="compositionally biased region" description="Low complexity" evidence="1">
    <location>
        <begin position="231"/>
        <end position="257"/>
    </location>
</feature>
<feature type="compositionally biased region" description="Basic and acidic residues" evidence="1">
    <location>
        <begin position="258"/>
        <end position="270"/>
    </location>
</feature>
<evidence type="ECO:0000259" key="2">
    <source>
        <dbReference type="Pfam" id="PF11268"/>
    </source>
</evidence>
<dbReference type="AlphaFoldDB" id="A0A916SWB9"/>
<dbReference type="Proteomes" id="UP000636793">
    <property type="component" value="Unassembled WGS sequence"/>
</dbReference>
<keyword evidence="4" id="KW-1185">Reference proteome</keyword>
<proteinExistence type="predicted"/>
<feature type="compositionally biased region" description="Acidic residues" evidence="1">
    <location>
        <begin position="410"/>
        <end position="436"/>
    </location>
</feature>
<evidence type="ECO:0000313" key="3">
    <source>
        <dbReference type="EMBL" id="GGB21016.1"/>
    </source>
</evidence>
<organism evidence="3 4">
    <name type="scientific">Flexivirga endophytica</name>
    <dbReference type="NCBI Taxonomy" id="1849103"/>
    <lineage>
        <taxon>Bacteria</taxon>
        <taxon>Bacillati</taxon>
        <taxon>Actinomycetota</taxon>
        <taxon>Actinomycetes</taxon>
        <taxon>Micrococcales</taxon>
        <taxon>Dermacoccaceae</taxon>
        <taxon>Flexivirga</taxon>
    </lineage>
</organism>
<name>A0A916SWB9_9MICO</name>
<feature type="compositionally biased region" description="Basic and acidic residues" evidence="1">
    <location>
        <begin position="294"/>
        <end position="305"/>
    </location>
</feature>
<dbReference type="EMBL" id="BMHI01000001">
    <property type="protein sequence ID" value="GGB21016.1"/>
    <property type="molecule type" value="Genomic_DNA"/>
</dbReference>
<comment type="caution">
    <text evidence="3">The sequence shown here is derived from an EMBL/GenBank/DDBJ whole genome shotgun (WGS) entry which is preliminary data.</text>
</comment>
<gene>
    <name evidence="3" type="ORF">GCM10011492_08690</name>
</gene>
<reference evidence="3" key="1">
    <citation type="journal article" date="2014" name="Int. J. Syst. Evol. Microbiol.">
        <title>Complete genome sequence of Corynebacterium casei LMG S-19264T (=DSM 44701T), isolated from a smear-ripened cheese.</title>
        <authorList>
            <consortium name="US DOE Joint Genome Institute (JGI-PGF)"/>
            <person name="Walter F."/>
            <person name="Albersmeier A."/>
            <person name="Kalinowski J."/>
            <person name="Ruckert C."/>
        </authorList>
    </citation>
    <scope>NUCLEOTIDE SEQUENCE</scope>
    <source>
        <strain evidence="3">CGMCC 1.15085</strain>
    </source>
</reference>
<feature type="region of interest" description="Disordered" evidence="1">
    <location>
        <begin position="187"/>
        <end position="486"/>
    </location>
</feature>
<evidence type="ECO:0000256" key="1">
    <source>
        <dbReference type="SAM" id="MobiDB-lite"/>
    </source>
</evidence>
<dbReference type="Pfam" id="PF11268">
    <property type="entry name" value="DUF3071"/>
    <property type="match status" value="1"/>
</dbReference>
<feature type="compositionally biased region" description="Basic and acidic residues" evidence="1">
    <location>
        <begin position="446"/>
        <end position="457"/>
    </location>
</feature>
<accession>A0A916SWB9</accession>
<dbReference type="RefSeq" id="WP_188835676.1">
    <property type="nucleotide sequence ID" value="NZ_BMHI01000001.1"/>
</dbReference>
<dbReference type="InterPro" id="IPR047682">
    <property type="entry name" value="SepH-like"/>
</dbReference>
<reference evidence="3" key="2">
    <citation type="submission" date="2020-09" db="EMBL/GenBank/DDBJ databases">
        <authorList>
            <person name="Sun Q."/>
            <person name="Zhou Y."/>
        </authorList>
    </citation>
    <scope>NUCLEOTIDE SEQUENCE</scope>
    <source>
        <strain evidence="3">CGMCC 1.15085</strain>
    </source>
</reference>
<feature type="domain" description="DUF3071" evidence="2">
    <location>
        <begin position="1"/>
        <end position="171"/>
    </location>
</feature>
<feature type="compositionally biased region" description="Acidic residues" evidence="1">
    <location>
        <begin position="353"/>
        <end position="374"/>
    </location>
</feature>
<dbReference type="NCBIfam" id="NF040712">
    <property type="entry name" value="SepH"/>
    <property type="match status" value="1"/>
</dbReference>
<evidence type="ECO:0000313" key="4">
    <source>
        <dbReference type="Proteomes" id="UP000636793"/>
    </source>
</evidence>
<dbReference type="InterPro" id="IPR021421">
    <property type="entry name" value="DUF3071"/>
</dbReference>
<protein>
    <recommendedName>
        <fullName evidence="2">DUF3071 domain-containing protein</fullName>
    </recommendedName>
</protein>